<dbReference type="Proteomes" id="UP001559025">
    <property type="component" value="Unassembled WGS sequence"/>
</dbReference>
<dbReference type="RefSeq" id="WP_368804991.1">
    <property type="nucleotide sequence ID" value="NZ_JAZHFV010000011.1"/>
</dbReference>
<organism evidence="1 2">
    <name type="scientific">Neoaquamicrobium sediminum</name>
    <dbReference type="NCBI Taxonomy" id="1849104"/>
    <lineage>
        <taxon>Bacteria</taxon>
        <taxon>Pseudomonadati</taxon>
        <taxon>Pseudomonadota</taxon>
        <taxon>Alphaproteobacteria</taxon>
        <taxon>Hyphomicrobiales</taxon>
        <taxon>Phyllobacteriaceae</taxon>
        <taxon>Neoaquamicrobium</taxon>
    </lineage>
</organism>
<sequence>MARQQILTDHNAIRAWAAARMGVPAVVDVSSQPGVQPHLLIAFDQVAYEDQDQAERPPNAGGFELVGWDEWFRLFDDAGLALAVLPDNPGVLDNSHQFIKRDDR</sequence>
<proteinExistence type="predicted"/>
<comment type="caution">
    <text evidence="1">The sequence shown here is derived from an EMBL/GenBank/DDBJ whole genome shotgun (WGS) entry which is preliminary data.</text>
</comment>
<reference evidence="1 2" key="1">
    <citation type="submission" date="2024-01" db="EMBL/GenBank/DDBJ databases">
        <title>New evidence supports the origin of RcGTA from prophage.</title>
        <authorList>
            <person name="Xu Y."/>
            <person name="Liu B."/>
            <person name="Chen F."/>
        </authorList>
    </citation>
    <scope>NUCLEOTIDE SEQUENCE [LARGE SCALE GENOMIC DNA]</scope>
    <source>
        <strain evidence="1 2">CBW1107-2</strain>
    </source>
</reference>
<protein>
    <submittedName>
        <fullName evidence="1">Uncharacterized protein</fullName>
    </submittedName>
</protein>
<keyword evidence="2" id="KW-1185">Reference proteome</keyword>
<gene>
    <name evidence="1" type="ORF">V1479_23425</name>
</gene>
<name>A0ABV3X037_9HYPH</name>
<accession>A0ABV3X037</accession>
<evidence type="ECO:0000313" key="1">
    <source>
        <dbReference type="EMBL" id="MEX4010276.1"/>
    </source>
</evidence>
<dbReference type="EMBL" id="JAZHFV010000011">
    <property type="protein sequence ID" value="MEX4010276.1"/>
    <property type="molecule type" value="Genomic_DNA"/>
</dbReference>
<evidence type="ECO:0000313" key="2">
    <source>
        <dbReference type="Proteomes" id="UP001559025"/>
    </source>
</evidence>